<dbReference type="KEGG" id="dwd:DSCW_28070"/>
<evidence type="ECO:0000313" key="7">
    <source>
        <dbReference type="Proteomes" id="UP000427769"/>
    </source>
</evidence>
<evidence type="ECO:0000256" key="4">
    <source>
        <dbReference type="ARBA" id="ARBA00022970"/>
    </source>
</evidence>
<dbReference type="AlphaFoldDB" id="A0A5K7Z3X8"/>
<dbReference type="Gene3D" id="3.40.50.2300">
    <property type="match status" value="2"/>
</dbReference>
<keyword evidence="7" id="KW-1185">Reference proteome</keyword>
<dbReference type="RefSeq" id="WP_155304318.1">
    <property type="nucleotide sequence ID" value="NZ_AP021875.1"/>
</dbReference>
<dbReference type="InterPro" id="IPR028081">
    <property type="entry name" value="Leu-bd"/>
</dbReference>
<reference evidence="6 7" key="1">
    <citation type="submission" date="2019-11" db="EMBL/GenBank/DDBJ databases">
        <title>Comparative genomics of hydrocarbon-degrading Desulfosarcina strains.</title>
        <authorList>
            <person name="Watanabe M."/>
            <person name="Kojima H."/>
            <person name="Fukui M."/>
        </authorList>
    </citation>
    <scope>NUCLEOTIDE SEQUENCE [LARGE SCALE GENOMIC DNA]</scope>
    <source>
        <strain evidence="6 7">PP31</strain>
    </source>
</reference>
<keyword evidence="4" id="KW-0029">Amino-acid transport</keyword>
<protein>
    <submittedName>
        <fullName evidence="6">ABC transporter substrate-binding protein</fullName>
    </submittedName>
</protein>
<keyword evidence="3" id="KW-0732">Signal</keyword>
<evidence type="ECO:0000256" key="2">
    <source>
        <dbReference type="ARBA" id="ARBA00022448"/>
    </source>
</evidence>
<evidence type="ECO:0000259" key="5">
    <source>
        <dbReference type="Pfam" id="PF13458"/>
    </source>
</evidence>
<dbReference type="Proteomes" id="UP000427769">
    <property type="component" value="Chromosome"/>
</dbReference>
<dbReference type="EMBL" id="AP021875">
    <property type="protein sequence ID" value="BBO75390.1"/>
    <property type="molecule type" value="Genomic_DNA"/>
</dbReference>
<organism evidence="6 7">
    <name type="scientific">Desulfosarcina widdelii</name>
    <dbReference type="NCBI Taxonomy" id="947919"/>
    <lineage>
        <taxon>Bacteria</taxon>
        <taxon>Pseudomonadati</taxon>
        <taxon>Thermodesulfobacteriota</taxon>
        <taxon>Desulfobacteria</taxon>
        <taxon>Desulfobacterales</taxon>
        <taxon>Desulfosarcinaceae</taxon>
        <taxon>Desulfosarcina</taxon>
    </lineage>
</organism>
<dbReference type="InterPro" id="IPR051010">
    <property type="entry name" value="BCAA_transport"/>
</dbReference>
<dbReference type="PANTHER" id="PTHR30483:SF6">
    <property type="entry name" value="PERIPLASMIC BINDING PROTEIN OF ABC TRANSPORTER FOR NATURAL AMINO ACIDS"/>
    <property type="match status" value="1"/>
</dbReference>
<evidence type="ECO:0000313" key="6">
    <source>
        <dbReference type="EMBL" id="BBO75390.1"/>
    </source>
</evidence>
<feature type="domain" description="Leucine-binding protein" evidence="5">
    <location>
        <begin position="31"/>
        <end position="354"/>
    </location>
</feature>
<dbReference type="OrthoDB" id="9783240at2"/>
<accession>A0A5K7Z3X8</accession>
<dbReference type="SUPFAM" id="SSF53822">
    <property type="entry name" value="Periplasmic binding protein-like I"/>
    <property type="match status" value="1"/>
</dbReference>
<sequence length="376" mass="41199">MKRVSIHMWLTLIFVSSILGIILVACGSNQPIQIGFIGSITGRLADMGMSARNAVQLAVEQCNEQGGIRGRRVTLIIKDDRQDAETALQAIQELIAANVVAVVGPLVSNMATVVVPHLNEAQLLTVAPTVTTPHLSGQDDYFFRVCIASQEHAFRSARYQIESGDMRRVAVVYDGGNRTFSENWLANFKKPFVAGGGKILTFIEYKEKDGRSFSDIARELLAAEPDGILIIANPMDSGLLCQQIRQADASIKITLSNWGASQRLLEMGGNAVEGVTLPIAFDWDSPSPPYLTFRKKYLERYQREPGFAGVYAYDAAQVVLTALKASELQKPLKAVLLSIGEFDGLQGKIRFDAYGDVAPAHASIRIVRNRKFVVVE</sequence>
<evidence type="ECO:0000256" key="3">
    <source>
        <dbReference type="ARBA" id="ARBA00022729"/>
    </source>
</evidence>
<dbReference type="PROSITE" id="PS51257">
    <property type="entry name" value="PROKAR_LIPOPROTEIN"/>
    <property type="match status" value="1"/>
</dbReference>
<dbReference type="Pfam" id="PF13458">
    <property type="entry name" value="Peripla_BP_6"/>
    <property type="match status" value="1"/>
</dbReference>
<gene>
    <name evidence="6" type="ORF">DSCW_28070</name>
</gene>
<comment type="similarity">
    <text evidence="1">Belongs to the leucine-binding protein family.</text>
</comment>
<dbReference type="GO" id="GO:0006865">
    <property type="term" value="P:amino acid transport"/>
    <property type="evidence" value="ECO:0007669"/>
    <property type="project" value="UniProtKB-KW"/>
</dbReference>
<dbReference type="PANTHER" id="PTHR30483">
    <property type="entry name" value="LEUCINE-SPECIFIC-BINDING PROTEIN"/>
    <property type="match status" value="1"/>
</dbReference>
<name>A0A5K7Z3X8_9BACT</name>
<evidence type="ECO:0000256" key="1">
    <source>
        <dbReference type="ARBA" id="ARBA00010062"/>
    </source>
</evidence>
<dbReference type="PRINTS" id="PR00337">
    <property type="entry name" value="LEUILEVALBP"/>
</dbReference>
<proteinExistence type="inferred from homology"/>
<dbReference type="InterPro" id="IPR028082">
    <property type="entry name" value="Peripla_BP_I"/>
</dbReference>
<dbReference type="CDD" id="cd19983">
    <property type="entry name" value="PBP1_ABC_HAAT-like"/>
    <property type="match status" value="1"/>
</dbReference>
<dbReference type="InterPro" id="IPR000709">
    <property type="entry name" value="Leu_Ile_Val-bd"/>
</dbReference>
<keyword evidence="2" id="KW-0813">Transport</keyword>